<feature type="domain" description="Amidohydrolase-related" evidence="5">
    <location>
        <begin position="120"/>
        <end position="464"/>
    </location>
</feature>
<dbReference type="InterPro" id="IPR057744">
    <property type="entry name" value="OTAase-like"/>
</dbReference>
<evidence type="ECO:0000259" key="3">
    <source>
        <dbReference type="Pfam" id="PF00561"/>
    </source>
</evidence>
<name>A0A017SPP2_ASPRC</name>
<gene>
    <name evidence="6" type="ORF">EURHEDRAFT_448359</name>
</gene>
<dbReference type="Gene3D" id="3.40.50.1820">
    <property type="entry name" value="alpha/beta hydrolase"/>
    <property type="match status" value="1"/>
</dbReference>
<dbReference type="RefSeq" id="XP_040642242.1">
    <property type="nucleotide sequence ID" value="XM_040783738.1"/>
</dbReference>
<keyword evidence="6" id="KW-0378">Hydrolase</keyword>
<dbReference type="SUPFAM" id="SSF53474">
    <property type="entry name" value="alpha/beta-Hydrolases"/>
    <property type="match status" value="1"/>
</dbReference>
<dbReference type="HOGENOM" id="CLU_009826_0_0_1"/>
<dbReference type="STRING" id="1388766.A0A017SPP2"/>
<dbReference type="SUPFAM" id="SSF51556">
    <property type="entry name" value="Metallo-dependent hydrolases"/>
    <property type="match status" value="1"/>
</dbReference>
<dbReference type="InterPro" id="IPR011234">
    <property type="entry name" value="Fumarylacetoacetase-like_C"/>
</dbReference>
<evidence type="ECO:0000259" key="4">
    <source>
        <dbReference type="Pfam" id="PF01557"/>
    </source>
</evidence>
<evidence type="ECO:0000313" key="7">
    <source>
        <dbReference type="Proteomes" id="UP000019804"/>
    </source>
</evidence>
<reference evidence="7" key="1">
    <citation type="journal article" date="2014" name="Nat. Commun.">
        <title>Genomic adaptations of the halophilic Dead Sea filamentous fungus Eurotium rubrum.</title>
        <authorList>
            <person name="Kis-Papo T."/>
            <person name="Weig A.R."/>
            <person name="Riley R."/>
            <person name="Persoh D."/>
            <person name="Salamov A."/>
            <person name="Sun H."/>
            <person name="Lipzen A."/>
            <person name="Wasser S.P."/>
            <person name="Rambold G."/>
            <person name="Grigoriev I.V."/>
            <person name="Nevo E."/>
        </authorList>
    </citation>
    <scope>NUCLEOTIDE SEQUENCE [LARGE SCALE GENOMIC DNA]</scope>
    <source>
        <strain evidence="7">CBS 135680</strain>
    </source>
</reference>
<evidence type="ECO:0000256" key="1">
    <source>
        <dbReference type="ARBA" id="ARBA00010211"/>
    </source>
</evidence>
<dbReference type="GO" id="GO:0018773">
    <property type="term" value="F:acetylpyruvate hydrolase activity"/>
    <property type="evidence" value="ECO:0007669"/>
    <property type="project" value="TreeGrafter"/>
</dbReference>
<dbReference type="AlphaFoldDB" id="A0A017SPP2"/>
<dbReference type="SUPFAM" id="SSF56529">
    <property type="entry name" value="FAH"/>
    <property type="match status" value="1"/>
</dbReference>
<accession>A0A017SPP2</accession>
<sequence>MVPGHVETALPYVNGTSKQHPYRPKEIWGTPLTTRKISPHDDVHFDSSLKPRAHRIASKPSASKILLLNVQILDSTGAQPYPGDVLIEGERIRYVGAVPGVERLCVDPSLKVIQGNGRTLMSGLGDAHTHFTWNGGALDSLGNLGIEEHTLCTAQSAMVYLDSGYTMCFGAASAKDRLDSVVRDAINQGILPGPRYLANAREIARRGGELAAEITAFADGPLEMREIIRSHAKIGVDQIKLSMSGEDMVDTRPANDCYFTDDEVAACVDEAHRHGLRVCSHARSRDSIAQCIKHGVDVIYHASYMDEETMDALEKNKHRHVVAPGLNWLYATLHDAAPFGISYSQAEKTGYQKELEAAIRGCKEMHERGITVLPGGDYGFAWTPHGTYARDLEHFVKLLDYTPMETIIAATAGVAQLFMQQHELGKIQPVYYADCILVNGNPLEDISILQDHDRLNVIMINGRIHKASPRDFAQQLSSSAPAIEEAVPQKNHFSNYITYLDEQGKQRVGHLDLDTSRVIPLVMQSGAPVHSLYQVIELKNEVTPMGEPILLDEVQVLPPFSDRDILAVGKNYAEHAAEFNKSGYDSSDKIDQPSHPVIFTKRSTSIIASGEEIYPHSEFTESLDYEGEIGVVLGRSGYQIPEEEAMEYVWGYTIINDVTARERQRDHKQFYIGKSADTFCPMGPLAVPVECLPKKLRVQTFVNGEKRQDATTDDLIFSIPTLVKTLSEGATLRAGDVIATGTPAGVGFGQNPVRFLKPGDRVEVEVTGLGRLQNVIGTASEKPSNEYIPESYLPELNLEITAGGIGLTCIEGKQMNIKKVGNGPETAIFVHGLGGTGEYFTPIVKSGDFESRFTSYVYDLEGHGLTPTNVASRVSIESYADDLANIINFTSTTAPITLIAHSMGSLIAITYALRNPSRIKNLILMGPVSTPLPPLAKQALTSRAQAVRNRGLLGSGTAEAVSDAGTSSATKMFQPVAYTAVRSSLLNTNPEGYAKACTALAECEELAIEKLTMPVLVMAGDEDKTAPVQAVTANVHERCQDSRLEVLRCTGHWHAYESPEGVSRAMRSFLA</sequence>
<dbReference type="Pfam" id="PF01979">
    <property type="entry name" value="Amidohydro_1"/>
    <property type="match status" value="1"/>
</dbReference>
<keyword evidence="7" id="KW-1185">Reference proteome</keyword>
<dbReference type="GO" id="GO:0006107">
    <property type="term" value="P:oxaloacetate metabolic process"/>
    <property type="evidence" value="ECO:0007669"/>
    <property type="project" value="UniProtKB-ARBA"/>
</dbReference>
<dbReference type="Pfam" id="PF01557">
    <property type="entry name" value="FAA_hydrolase"/>
    <property type="match status" value="1"/>
</dbReference>
<comment type="similarity">
    <text evidence="1">Belongs to the FAH family.</text>
</comment>
<keyword evidence="2" id="KW-0479">Metal-binding</keyword>
<protein>
    <submittedName>
        <fullName evidence="6">Putative fumarylacetoacetate hydrolase</fullName>
    </submittedName>
</protein>
<evidence type="ECO:0000256" key="2">
    <source>
        <dbReference type="ARBA" id="ARBA00022723"/>
    </source>
</evidence>
<evidence type="ECO:0000313" key="6">
    <source>
        <dbReference type="EMBL" id="EYE98554.1"/>
    </source>
</evidence>
<dbReference type="Gene3D" id="2.30.40.10">
    <property type="entry name" value="Urease, subunit C, domain 1"/>
    <property type="match status" value="1"/>
</dbReference>
<dbReference type="Proteomes" id="UP000019804">
    <property type="component" value="Unassembled WGS sequence"/>
</dbReference>
<dbReference type="InterPro" id="IPR011059">
    <property type="entry name" value="Metal-dep_hydrolase_composite"/>
</dbReference>
<dbReference type="Pfam" id="PF00561">
    <property type="entry name" value="Abhydrolase_1"/>
    <property type="match status" value="1"/>
</dbReference>
<dbReference type="PANTHER" id="PTHR11820">
    <property type="entry name" value="ACYLPYRUVASE"/>
    <property type="match status" value="1"/>
</dbReference>
<dbReference type="InterPro" id="IPR000073">
    <property type="entry name" value="AB_hydrolase_1"/>
</dbReference>
<dbReference type="CDD" id="cd01299">
    <property type="entry name" value="Met_dep_hydrolase_A"/>
    <property type="match status" value="1"/>
</dbReference>
<proteinExistence type="inferred from homology"/>
<dbReference type="Gene3D" id="3.20.20.140">
    <property type="entry name" value="Metal-dependent hydrolases"/>
    <property type="match status" value="1"/>
</dbReference>
<evidence type="ECO:0000259" key="5">
    <source>
        <dbReference type="Pfam" id="PF01979"/>
    </source>
</evidence>
<dbReference type="FunFam" id="3.90.850.10:FF:000002">
    <property type="entry name" value="2-hydroxyhepta-2,4-diene-1,7-dioate isomerase"/>
    <property type="match status" value="1"/>
</dbReference>
<feature type="domain" description="Fumarylacetoacetase-like C-terminal" evidence="4">
    <location>
        <begin position="565"/>
        <end position="776"/>
    </location>
</feature>
<dbReference type="InterPro" id="IPR029058">
    <property type="entry name" value="AB_hydrolase_fold"/>
</dbReference>
<dbReference type="InterPro" id="IPR006680">
    <property type="entry name" value="Amidohydro-rel"/>
</dbReference>
<dbReference type="InterPro" id="IPR036663">
    <property type="entry name" value="Fumarylacetoacetase_C_sf"/>
</dbReference>
<dbReference type="SUPFAM" id="SSF51338">
    <property type="entry name" value="Composite domain of metallo-dependent hydrolases"/>
    <property type="match status" value="1"/>
</dbReference>
<dbReference type="EMBL" id="KK088413">
    <property type="protein sequence ID" value="EYE98554.1"/>
    <property type="molecule type" value="Genomic_DNA"/>
</dbReference>
<dbReference type="PRINTS" id="PR00111">
    <property type="entry name" value="ABHYDROLASE"/>
</dbReference>
<dbReference type="GO" id="GO:0046872">
    <property type="term" value="F:metal ion binding"/>
    <property type="evidence" value="ECO:0007669"/>
    <property type="project" value="UniProtKB-KW"/>
</dbReference>
<dbReference type="Gene3D" id="3.90.850.10">
    <property type="entry name" value="Fumarylacetoacetase-like, C-terminal domain"/>
    <property type="match status" value="1"/>
</dbReference>
<dbReference type="GO" id="GO:0016810">
    <property type="term" value="F:hydrolase activity, acting on carbon-nitrogen (but not peptide) bonds"/>
    <property type="evidence" value="ECO:0007669"/>
    <property type="project" value="InterPro"/>
</dbReference>
<organism evidence="6 7">
    <name type="scientific">Aspergillus ruber (strain CBS 135680)</name>
    <dbReference type="NCBI Taxonomy" id="1388766"/>
    <lineage>
        <taxon>Eukaryota</taxon>
        <taxon>Fungi</taxon>
        <taxon>Dikarya</taxon>
        <taxon>Ascomycota</taxon>
        <taxon>Pezizomycotina</taxon>
        <taxon>Eurotiomycetes</taxon>
        <taxon>Eurotiomycetidae</taxon>
        <taxon>Eurotiales</taxon>
        <taxon>Aspergillaceae</taxon>
        <taxon>Aspergillus</taxon>
        <taxon>Aspergillus subgen. Aspergillus</taxon>
    </lineage>
</organism>
<dbReference type="GO" id="GO:0050163">
    <property type="term" value="F:oxaloacetate tautomerase activity"/>
    <property type="evidence" value="ECO:0007669"/>
    <property type="project" value="UniProtKB-ARBA"/>
</dbReference>
<dbReference type="GeneID" id="63698862"/>
<dbReference type="PANTHER" id="PTHR11820:SF7">
    <property type="entry name" value="ACYLPYRUVASE FAHD1, MITOCHONDRIAL"/>
    <property type="match status" value="1"/>
</dbReference>
<dbReference type="InterPro" id="IPR032466">
    <property type="entry name" value="Metal_Hydrolase"/>
</dbReference>
<feature type="domain" description="AB hydrolase-1" evidence="3">
    <location>
        <begin position="828"/>
        <end position="1057"/>
    </location>
</feature>
<dbReference type="OrthoDB" id="194468at2759"/>